<keyword evidence="2" id="KW-1185">Reference proteome</keyword>
<protein>
    <submittedName>
        <fullName evidence="1">Uncharacterized protein</fullName>
    </submittedName>
</protein>
<organism evidence="1 2">
    <name type="scientific">Ranitomeya imitator</name>
    <name type="common">mimic poison frog</name>
    <dbReference type="NCBI Taxonomy" id="111125"/>
    <lineage>
        <taxon>Eukaryota</taxon>
        <taxon>Metazoa</taxon>
        <taxon>Chordata</taxon>
        <taxon>Craniata</taxon>
        <taxon>Vertebrata</taxon>
        <taxon>Euteleostomi</taxon>
        <taxon>Amphibia</taxon>
        <taxon>Batrachia</taxon>
        <taxon>Anura</taxon>
        <taxon>Neobatrachia</taxon>
        <taxon>Hyloidea</taxon>
        <taxon>Dendrobatidae</taxon>
        <taxon>Dendrobatinae</taxon>
        <taxon>Ranitomeya</taxon>
    </lineage>
</organism>
<name>A0ABN9L2Y3_9NEOB</name>
<dbReference type="EMBL" id="CAUEEQ010005480">
    <property type="protein sequence ID" value="CAJ0928929.1"/>
    <property type="molecule type" value="Genomic_DNA"/>
</dbReference>
<dbReference type="Proteomes" id="UP001176940">
    <property type="component" value="Unassembled WGS sequence"/>
</dbReference>
<gene>
    <name evidence="1" type="ORF">RIMI_LOCUS3602796</name>
</gene>
<proteinExistence type="predicted"/>
<reference evidence="1" key="1">
    <citation type="submission" date="2023-07" db="EMBL/GenBank/DDBJ databases">
        <authorList>
            <person name="Stuckert A."/>
        </authorList>
    </citation>
    <scope>NUCLEOTIDE SEQUENCE</scope>
</reference>
<accession>A0ABN9L2Y3</accession>
<evidence type="ECO:0000313" key="1">
    <source>
        <dbReference type="EMBL" id="CAJ0928929.1"/>
    </source>
</evidence>
<evidence type="ECO:0000313" key="2">
    <source>
        <dbReference type="Proteomes" id="UP001176940"/>
    </source>
</evidence>
<comment type="caution">
    <text evidence="1">The sequence shown here is derived from an EMBL/GenBank/DDBJ whole genome shotgun (WGS) entry which is preliminary data.</text>
</comment>
<sequence length="152" mass="17366">MEWAMIVRSVMSHKPRESQSQHHWNAGGIGGTWTIKETTFIKLPCLHESPYHHPLNEQPASPRPAWVVLGGGQDTNLDFWGVKYIFKDSPVNLMPFLKDGLEDVKCDIAPYFTANTEILWPGVINTDNVVDSWYIYKVQHNGGKFHTATFFH</sequence>